<proteinExistence type="predicted"/>
<dbReference type="EMBL" id="CAFAAK010000116">
    <property type="protein sequence ID" value="CAB4801314.1"/>
    <property type="molecule type" value="Genomic_DNA"/>
</dbReference>
<gene>
    <name evidence="2" type="ORF">UFOPK3024_00622</name>
</gene>
<protein>
    <submittedName>
        <fullName evidence="2">Unannotated protein</fullName>
    </submittedName>
</protein>
<evidence type="ECO:0000313" key="2">
    <source>
        <dbReference type="EMBL" id="CAB4801314.1"/>
    </source>
</evidence>
<accession>A0A6J6Y0F8</accession>
<reference evidence="2" key="1">
    <citation type="submission" date="2020-05" db="EMBL/GenBank/DDBJ databases">
        <authorList>
            <person name="Chiriac C."/>
            <person name="Salcher M."/>
            <person name="Ghai R."/>
            <person name="Kavagutti S V."/>
        </authorList>
    </citation>
    <scope>NUCLEOTIDE SEQUENCE</scope>
</reference>
<feature type="region of interest" description="Disordered" evidence="1">
    <location>
        <begin position="70"/>
        <end position="101"/>
    </location>
</feature>
<sequence length="101" mass="11002">MGVHDVLALRQVFELEVTGVQPILIRQLVSQRRLDLIVFDDAVLNGVDQEHASGLQTTLTNNAGRVNRQHSGLAGQDHQSIVGHPEATRTQTIAVKDSADN</sequence>
<organism evidence="2">
    <name type="scientific">freshwater metagenome</name>
    <dbReference type="NCBI Taxonomy" id="449393"/>
    <lineage>
        <taxon>unclassified sequences</taxon>
        <taxon>metagenomes</taxon>
        <taxon>ecological metagenomes</taxon>
    </lineage>
</organism>
<evidence type="ECO:0000256" key="1">
    <source>
        <dbReference type="SAM" id="MobiDB-lite"/>
    </source>
</evidence>
<dbReference type="AlphaFoldDB" id="A0A6J6Y0F8"/>
<name>A0A6J6Y0F8_9ZZZZ</name>